<keyword evidence="3" id="KW-1185">Reference proteome</keyword>
<dbReference type="EMBL" id="CH480830">
    <property type="protein sequence ID" value="EDW45641.1"/>
    <property type="molecule type" value="Genomic_DNA"/>
</dbReference>
<accession>B4IDI3</accession>
<sequence>MLELPFQILRWWNDFGITLTASIFATLAFEAPILGIEKAIFGKPAPKKPSPGELAKAAPVAATSASPEPEPEAKPEPVEVTKTEIAPVPTNEENPSKA</sequence>
<organism evidence="3">
    <name type="scientific">Drosophila sechellia</name>
    <name type="common">Fruit fly</name>
    <dbReference type="NCBI Taxonomy" id="7238"/>
    <lineage>
        <taxon>Eukaryota</taxon>
        <taxon>Metazoa</taxon>
        <taxon>Ecdysozoa</taxon>
        <taxon>Arthropoda</taxon>
        <taxon>Hexapoda</taxon>
        <taxon>Insecta</taxon>
        <taxon>Pterygota</taxon>
        <taxon>Neoptera</taxon>
        <taxon>Endopterygota</taxon>
        <taxon>Diptera</taxon>
        <taxon>Brachycera</taxon>
        <taxon>Muscomorpha</taxon>
        <taxon>Ephydroidea</taxon>
        <taxon>Drosophilidae</taxon>
        <taxon>Drosophila</taxon>
        <taxon>Sophophora</taxon>
    </lineage>
</organism>
<feature type="compositionally biased region" description="Low complexity" evidence="1">
    <location>
        <begin position="55"/>
        <end position="67"/>
    </location>
</feature>
<evidence type="ECO:0000256" key="1">
    <source>
        <dbReference type="SAM" id="MobiDB-lite"/>
    </source>
</evidence>
<evidence type="ECO:0000313" key="3">
    <source>
        <dbReference type="Proteomes" id="UP000001292"/>
    </source>
</evidence>
<reference evidence="2 3" key="1">
    <citation type="journal article" date="2007" name="Nature">
        <title>Evolution of genes and genomes on the Drosophila phylogeny.</title>
        <authorList>
            <consortium name="Drosophila 12 Genomes Consortium"/>
            <person name="Clark A.G."/>
            <person name="Eisen M.B."/>
            <person name="Smith D.R."/>
            <person name="Bergman C.M."/>
            <person name="Oliver B."/>
            <person name="Markow T.A."/>
            <person name="Kaufman T.C."/>
            <person name="Kellis M."/>
            <person name="Gelbart W."/>
            <person name="Iyer V.N."/>
            <person name="Pollard D.A."/>
            <person name="Sackton T.B."/>
            <person name="Larracuente A.M."/>
            <person name="Singh N.D."/>
            <person name="Abad J.P."/>
            <person name="Abt D.N."/>
            <person name="Adryan B."/>
            <person name="Aguade M."/>
            <person name="Akashi H."/>
            <person name="Anderson W.W."/>
            <person name="Aquadro C.F."/>
            <person name="Ardell D.H."/>
            <person name="Arguello R."/>
            <person name="Artieri C.G."/>
            <person name="Barbash D.A."/>
            <person name="Barker D."/>
            <person name="Barsanti P."/>
            <person name="Batterham P."/>
            <person name="Batzoglou S."/>
            <person name="Begun D."/>
            <person name="Bhutkar A."/>
            <person name="Blanco E."/>
            <person name="Bosak S.A."/>
            <person name="Bradley R.K."/>
            <person name="Brand A.D."/>
            <person name="Brent M.R."/>
            <person name="Brooks A.N."/>
            <person name="Brown R.H."/>
            <person name="Butlin R.K."/>
            <person name="Caggese C."/>
            <person name="Calvi B.R."/>
            <person name="Bernardo de Carvalho A."/>
            <person name="Caspi A."/>
            <person name="Castrezana S."/>
            <person name="Celniker S.E."/>
            <person name="Chang J.L."/>
            <person name="Chapple C."/>
            <person name="Chatterji S."/>
            <person name="Chinwalla A."/>
            <person name="Civetta A."/>
            <person name="Clifton S.W."/>
            <person name="Comeron J.M."/>
            <person name="Costello J.C."/>
            <person name="Coyne J.A."/>
            <person name="Daub J."/>
            <person name="David R.G."/>
            <person name="Delcher A.L."/>
            <person name="Delehaunty K."/>
            <person name="Do C.B."/>
            <person name="Ebling H."/>
            <person name="Edwards K."/>
            <person name="Eickbush T."/>
            <person name="Evans J.D."/>
            <person name="Filipski A."/>
            <person name="Findeiss S."/>
            <person name="Freyhult E."/>
            <person name="Fulton L."/>
            <person name="Fulton R."/>
            <person name="Garcia A.C."/>
            <person name="Gardiner A."/>
            <person name="Garfield D.A."/>
            <person name="Garvin B.E."/>
            <person name="Gibson G."/>
            <person name="Gilbert D."/>
            <person name="Gnerre S."/>
            <person name="Godfrey J."/>
            <person name="Good R."/>
            <person name="Gotea V."/>
            <person name="Gravely B."/>
            <person name="Greenberg A.J."/>
            <person name="Griffiths-Jones S."/>
            <person name="Gross S."/>
            <person name="Guigo R."/>
            <person name="Gustafson E.A."/>
            <person name="Haerty W."/>
            <person name="Hahn M.W."/>
            <person name="Halligan D.L."/>
            <person name="Halpern A.L."/>
            <person name="Halter G.M."/>
            <person name="Han M.V."/>
            <person name="Heger A."/>
            <person name="Hillier L."/>
            <person name="Hinrichs A.S."/>
            <person name="Holmes I."/>
            <person name="Hoskins R.A."/>
            <person name="Hubisz M.J."/>
            <person name="Hultmark D."/>
            <person name="Huntley M.A."/>
            <person name="Jaffe D.B."/>
            <person name="Jagadeeshan S."/>
            <person name="Jeck W.R."/>
            <person name="Johnson J."/>
            <person name="Jones C.D."/>
            <person name="Jordan W.C."/>
            <person name="Karpen G.H."/>
            <person name="Kataoka E."/>
            <person name="Keightley P.D."/>
            <person name="Kheradpour P."/>
            <person name="Kirkness E.F."/>
            <person name="Koerich L.B."/>
            <person name="Kristiansen K."/>
            <person name="Kudrna D."/>
            <person name="Kulathinal R.J."/>
            <person name="Kumar S."/>
            <person name="Kwok R."/>
            <person name="Lander E."/>
            <person name="Langley C.H."/>
            <person name="Lapoint R."/>
            <person name="Lazzaro B.P."/>
            <person name="Lee S.J."/>
            <person name="Levesque L."/>
            <person name="Li R."/>
            <person name="Lin C.F."/>
            <person name="Lin M.F."/>
            <person name="Lindblad-Toh K."/>
            <person name="Llopart A."/>
            <person name="Long M."/>
            <person name="Low L."/>
            <person name="Lozovsky E."/>
            <person name="Lu J."/>
            <person name="Luo M."/>
            <person name="Machado C.A."/>
            <person name="Makalowski W."/>
            <person name="Marzo M."/>
            <person name="Matsuda M."/>
            <person name="Matzkin L."/>
            <person name="McAllister B."/>
            <person name="McBride C.S."/>
            <person name="McKernan B."/>
            <person name="McKernan K."/>
            <person name="Mendez-Lago M."/>
            <person name="Minx P."/>
            <person name="Mollenhauer M.U."/>
            <person name="Montooth K."/>
            <person name="Mount S.M."/>
            <person name="Mu X."/>
            <person name="Myers E."/>
            <person name="Negre B."/>
            <person name="Newfeld S."/>
            <person name="Nielsen R."/>
            <person name="Noor M.A."/>
            <person name="O'Grady P."/>
            <person name="Pachter L."/>
            <person name="Papaceit M."/>
            <person name="Parisi M.J."/>
            <person name="Parisi M."/>
            <person name="Parts L."/>
            <person name="Pedersen J.S."/>
            <person name="Pesole G."/>
            <person name="Phillippy A.M."/>
            <person name="Ponting C.P."/>
            <person name="Pop M."/>
            <person name="Porcelli D."/>
            <person name="Powell J.R."/>
            <person name="Prohaska S."/>
            <person name="Pruitt K."/>
            <person name="Puig M."/>
            <person name="Quesneville H."/>
            <person name="Ram K.R."/>
            <person name="Rand D."/>
            <person name="Rasmussen M.D."/>
            <person name="Reed L.K."/>
            <person name="Reenan R."/>
            <person name="Reily A."/>
            <person name="Remington K.A."/>
            <person name="Rieger T.T."/>
            <person name="Ritchie M.G."/>
            <person name="Robin C."/>
            <person name="Rogers Y.H."/>
            <person name="Rohde C."/>
            <person name="Rozas J."/>
            <person name="Rubenfield M.J."/>
            <person name="Ruiz A."/>
            <person name="Russo S."/>
            <person name="Salzberg S.L."/>
            <person name="Sanchez-Gracia A."/>
            <person name="Saranga D.J."/>
            <person name="Sato H."/>
            <person name="Schaeffer S.W."/>
            <person name="Schatz M.C."/>
            <person name="Schlenke T."/>
            <person name="Schwartz R."/>
            <person name="Segarra C."/>
            <person name="Singh R.S."/>
            <person name="Sirot L."/>
            <person name="Sirota M."/>
            <person name="Sisneros N.B."/>
            <person name="Smith C.D."/>
            <person name="Smith T.F."/>
            <person name="Spieth J."/>
            <person name="Stage D.E."/>
            <person name="Stark A."/>
            <person name="Stephan W."/>
            <person name="Strausberg R.L."/>
            <person name="Strempel S."/>
            <person name="Sturgill D."/>
            <person name="Sutton G."/>
            <person name="Sutton G.G."/>
            <person name="Tao W."/>
            <person name="Teichmann S."/>
            <person name="Tobari Y.N."/>
            <person name="Tomimura Y."/>
            <person name="Tsolas J.M."/>
            <person name="Valente V.L."/>
            <person name="Venter E."/>
            <person name="Venter J.C."/>
            <person name="Vicario S."/>
            <person name="Vieira F.G."/>
            <person name="Vilella A.J."/>
            <person name="Villasante A."/>
            <person name="Walenz B."/>
            <person name="Wang J."/>
            <person name="Wasserman M."/>
            <person name="Watts T."/>
            <person name="Wilson D."/>
            <person name="Wilson R.K."/>
            <person name="Wing R.A."/>
            <person name="Wolfner M.F."/>
            <person name="Wong A."/>
            <person name="Wong G.K."/>
            <person name="Wu C.I."/>
            <person name="Wu G."/>
            <person name="Yamamoto D."/>
            <person name="Yang H.P."/>
            <person name="Yang S.P."/>
            <person name="Yorke J.A."/>
            <person name="Yoshida K."/>
            <person name="Zdobnov E."/>
            <person name="Zhang P."/>
            <person name="Zhang Y."/>
            <person name="Zimin A.V."/>
            <person name="Baldwin J."/>
            <person name="Abdouelleil A."/>
            <person name="Abdulkadir J."/>
            <person name="Abebe A."/>
            <person name="Abera B."/>
            <person name="Abreu J."/>
            <person name="Acer S.C."/>
            <person name="Aftuck L."/>
            <person name="Alexander A."/>
            <person name="An P."/>
            <person name="Anderson E."/>
            <person name="Anderson S."/>
            <person name="Arachi H."/>
            <person name="Azer M."/>
            <person name="Bachantsang P."/>
            <person name="Barry A."/>
            <person name="Bayul T."/>
            <person name="Berlin A."/>
            <person name="Bessette D."/>
            <person name="Bloom T."/>
            <person name="Blye J."/>
            <person name="Boguslavskiy L."/>
            <person name="Bonnet C."/>
            <person name="Boukhgalter B."/>
            <person name="Bourzgui I."/>
            <person name="Brown A."/>
            <person name="Cahill P."/>
            <person name="Channer S."/>
            <person name="Cheshatsang Y."/>
            <person name="Chuda L."/>
            <person name="Citroen M."/>
            <person name="Collymore A."/>
            <person name="Cooke P."/>
            <person name="Costello M."/>
            <person name="D'Aco K."/>
            <person name="Daza R."/>
            <person name="De Haan G."/>
            <person name="DeGray S."/>
            <person name="DeMaso C."/>
            <person name="Dhargay N."/>
            <person name="Dooley K."/>
            <person name="Dooley E."/>
            <person name="Doricent M."/>
            <person name="Dorje P."/>
            <person name="Dorjee K."/>
            <person name="Dupes A."/>
            <person name="Elong R."/>
            <person name="Falk J."/>
            <person name="Farina A."/>
            <person name="Faro S."/>
            <person name="Ferguson D."/>
            <person name="Fisher S."/>
            <person name="Foley C.D."/>
            <person name="Franke A."/>
            <person name="Friedrich D."/>
            <person name="Gadbois L."/>
            <person name="Gearin G."/>
            <person name="Gearin C.R."/>
            <person name="Giannoukos G."/>
            <person name="Goode T."/>
            <person name="Graham J."/>
            <person name="Grandbois E."/>
            <person name="Grewal S."/>
            <person name="Gyaltsen K."/>
            <person name="Hafez N."/>
            <person name="Hagos B."/>
            <person name="Hall J."/>
            <person name="Henson C."/>
            <person name="Hollinger A."/>
            <person name="Honan T."/>
            <person name="Huard M.D."/>
            <person name="Hughes L."/>
            <person name="Hurhula B."/>
            <person name="Husby M.E."/>
            <person name="Kamat A."/>
            <person name="Kanga B."/>
            <person name="Kashin S."/>
            <person name="Khazanovich D."/>
            <person name="Kisner P."/>
            <person name="Lance K."/>
            <person name="Lara M."/>
            <person name="Lee W."/>
            <person name="Lennon N."/>
            <person name="Letendre F."/>
            <person name="LeVine R."/>
            <person name="Lipovsky A."/>
            <person name="Liu X."/>
            <person name="Liu J."/>
            <person name="Liu S."/>
            <person name="Lokyitsang T."/>
            <person name="Lokyitsang Y."/>
            <person name="Lubonja R."/>
            <person name="Lui A."/>
            <person name="MacDonald P."/>
            <person name="Magnisalis V."/>
            <person name="Maru K."/>
            <person name="Matthews C."/>
            <person name="McCusker W."/>
            <person name="McDonough S."/>
            <person name="Mehta T."/>
            <person name="Meldrim J."/>
            <person name="Meneus L."/>
            <person name="Mihai O."/>
            <person name="Mihalev A."/>
            <person name="Mihova T."/>
            <person name="Mittelman R."/>
            <person name="Mlenga V."/>
            <person name="Montmayeur A."/>
            <person name="Mulrain L."/>
            <person name="Navidi A."/>
            <person name="Naylor J."/>
            <person name="Negash T."/>
            <person name="Nguyen T."/>
            <person name="Nguyen N."/>
            <person name="Nicol R."/>
            <person name="Norbu C."/>
            <person name="Norbu N."/>
            <person name="Novod N."/>
            <person name="O'Neill B."/>
            <person name="Osman S."/>
            <person name="Markiewicz E."/>
            <person name="Oyono O.L."/>
            <person name="Patti C."/>
            <person name="Phunkhang P."/>
            <person name="Pierre F."/>
            <person name="Priest M."/>
            <person name="Raghuraman S."/>
            <person name="Rege F."/>
            <person name="Reyes R."/>
            <person name="Rise C."/>
            <person name="Rogov P."/>
            <person name="Ross K."/>
            <person name="Ryan E."/>
            <person name="Settipalli S."/>
            <person name="Shea T."/>
            <person name="Sherpa N."/>
            <person name="Shi L."/>
            <person name="Shih D."/>
            <person name="Sparrow T."/>
            <person name="Spaulding J."/>
            <person name="Stalker J."/>
            <person name="Stange-Thomann N."/>
            <person name="Stavropoulos S."/>
            <person name="Stone C."/>
            <person name="Strader C."/>
            <person name="Tesfaye S."/>
            <person name="Thomson T."/>
            <person name="Thoulutsang Y."/>
            <person name="Thoulutsang D."/>
            <person name="Topham K."/>
            <person name="Topping I."/>
            <person name="Tsamla T."/>
            <person name="Vassiliev H."/>
            <person name="Vo A."/>
            <person name="Wangchuk T."/>
            <person name="Wangdi T."/>
            <person name="Weiand M."/>
            <person name="Wilkinson J."/>
            <person name="Wilson A."/>
            <person name="Yadav S."/>
            <person name="Young G."/>
            <person name="Yu Q."/>
            <person name="Zembek L."/>
            <person name="Zhong D."/>
            <person name="Zimmer A."/>
            <person name="Zwirko Z."/>
            <person name="Jaffe D.B."/>
            <person name="Alvarez P."/>
            <person name="Brockman W."/>
            <person name="Butler J."/>
            <person name="Chin C."/>
            <person name="Gnerre S."/>
            <person name="Grabherr M."/>
            <person name="Kleber M."/>
            <person name="Mauceli E."/>
            <person name="MacCallum I."/>
        </authorList>
    </citation>
    <scope>NUCLEOTIDE SEQUENCE [LARGE SCALE GENOMIC DNA]</scope>
    <source>
        <strain evidence="3">Rob3c / Tucson 14021-0248.25</strain>
    </source>
</reference>
<name>B4IDI3_DROSE</name>
<dbReference type="HOGENOM" id="CLU_2335852_0_0_1"/>
<feature type="region of interest" description="Disordered" evidence="1">
    <location>
        <begin position="45"/>
        <end position="98"/>
    </location>
</feature>
<feature type="compositionally biased region" description="Basic and acidic residues" evidence="1">
    <location>
        <begin position="71"/>
        <end position="82"/>
    </location>
</feature>
<proteinExistence type="predicted"/>
<dbReference type="AlphaFoldDB" id="B4IDI3"/>
<protein>
    <submittedName>
        <fullName evidence="2">GM11353</fullName>
    </submittedName>
</protein>
<gene>
    <name evidence="2" type="primary">Dsec\GM11353</name>
    <name evidence="2" type="ORF">Dsec_GM11353</name>
</gene>
<dbReference type="Proteomes" id="UP000001292">
    <property type="component" value="Unassembled WGS sequence"/>
</dbReference>
<evidence type="ECO:0000313" key="2">
    <source>
        <dbReference type="EMBL" id="EDW45641.1"/>
    </source>
</evidence>